<feature type="transmembrane region" description="Helical" evidence="7">
    <location>
        <begin position="356"/>
        <end position="374"/>
    </location>
</feature>
<name>A0A426X735_ENSVE</name>
<evidence type="ECO:0000313" key="9">
    <source>
        <dbReference type="Proteomes" id="UP000287651"/>
    </source>
</evidence>
<evidence type="ECO:0000256" key="4">
    <source>
        <dbReference type="ARBA" id="ARBA00022989"/>
    </source>
</evidence>
<proteinExistence type="predicted"/>
<dbReference type="AlphaFoldDB" id="A0A426X735"/>
<dbReference type="Proteomes" id="UP000287651">
    <property type="component" value="Unassembled WGS sequence"/>
</dbReference>
<dbReference type="GO" id="GO:0016020">
    <property type="term" value="C:membrane"/>
    <property type="evidence" value="ECO:0007669"/>
    <property type="project" value="UniProtKB-SubCell"/>
</dbReference>
<feature type="region of interest" description="Disordered" evidence="6">
    <location>
        <begin position="1"/>
        <end position="24"/>
    </location>
</feature>
<evidence type="ECO:0000256" key="3">
    <source>
        <dbReference type="ARBA" id="ARBA00022786"/>
    </source>
</evidence>
<gene>
    <name evidence="8" type="ORF">B296_00054020</name>
</gene>
<sequence length="376" mass="40064">MTPEPKGSKQHGGGNSCSRKRAPKKTCDLGMRDWRAAGAEAGRAQEQNLAGREEALRGQELIGKFHVLFTRIRLGVGFSKNSTGLIDSVLIFSNSPVDFTGHPPNHLPFVRFLFHLRCFHRSSPVLLGLIRAAMMETSGGSSDPYRSQAGGGGGSSRRFRIRFSPSNLIQAPLSTLLEYSGILRTRAGHSEGEIMVDETTRDHGPGRIGESSLPGVGGSGSGEVAIRIIGVGDHEGSRMGPSQVQPLAVGPCREGNPGGAGVSSELLGTMPQRHGRDGGSDIGVGEIGPSSSSLPASNLGGGSQNADGEVNNAGGHGRDSTYQRYDIQQVARWIEQVLPFSLLLLVVFIRQHLQGICFWILPFNILAVIIYLVLDL</sequence>
<evidence type="ECO:0000256" key="2">
    <source>
        <dbReference type="ARBA" id="ARBA00022692"/>
    </source>
</evidence>
<keyword evidence="3" id="KW-0833">Ubl conjugation pathway</keyword>
<evidence type="ECO:0000313" key="8">
    <source>
        <dbReference type="EMBL" id="RRT35279.1"/>
    </source>
</evidence>
<comment type="caution">
    <text evidence="8">The sequence shown here is derived from an EMBL/GenBank/DDBJ whole genome shotgun (WGS) entry which is preliminary data.</text>
</comment>
<feature type="region of interest" description="Disordered" evidence="6">
    <location>
        <begin position="292"/>
        <end position="318"/>
    </location>
</feature>
<reference evidence="8 9" key="1">
    <citation type="journal article" date="2014" name="Agronomy (Basel)">
        <title>A Draft Genome Sequence for Ensete ventricosum, the Drought-Tolerant Tree Against Hunger.</title>
        <authorList>
            <person name="Harrison J."/>
            <person name="Moore K.A."/>
            <person name="Paszkiewicz K."/>
            <person name="Jones T."/>
            <person name="Grant M."/>
            <person name="Ambacheew D."/>
            <person name="Muzemil S."/>
            <person name="Studholme D.J."/>
        </authorList>
    </citation>
    <scope>NUCLEOTIDE SEQUENCE [LARGE SCALE GENOMIC DNA]</scope>
</reference>
<organism evidence="8 9">
    <name type="scientific">Ensete ventricosum</name>
    <name type="common">Abyssinian banana</name>
    <name type="synonym">Musa ensete</name>
    <dbReference type="NCBI Taxonomy" id="4639"/>
    <lineage>
        <taxon>Eukaryota</taxon>
        <taxon>Viridiplantae</taxon>
        <taxon>Streptophyta</taxon>
        <taxon>Embryophyta</taxon>
        <taxon>Tracheophyta</taxon>
        <taxon>Spermatophyta</taxon>
        <taxon>Magnoliopsida</taxon>
        <taxon>Liliopsida</taxon>
        <taxon>Zingiberales</taxon>
        <taxon>Musaceae</taxon>
        <taxon>Ensete</taxon>
    </lineage>
</organism>
<evidence type="ECO:0000256" key="1">
    <source>
        <dbReference type="ARBA" id="ARBA00004141"/>
    </source>
</evidence>
<dbReference type="GO" id="GO:1904294">
    <property type="term" value="P:positive regulation of ERAD pathway"/>
    <property type="evidence" value="ECO:0007669"/>
    <property type="project" value="InterPro"/>
</dbReference>
<protein>
    <submittedName>
        <fullName evidence="8">Uncharacterized protein</fullName>
    </submittedName>
</protein>
<evidence type="ECO:0000256" key="5">
    <source>
        <dbReference type="ARBA" id="ARBA00023136"/>
    </source>
</evidence>
<keyword evidence="5 7" id="KW-0472">Membrane</keyword>
<dbReference type="PANTHER" id="PTHR15860:SF0">
    <property type="entry name" value="LP20373P"/>
    <property type="match status" value="1"/>
</dbReference>
<dbReference type="InterPro" id="IPR044235">
    <property type="entry name" value="RNFT1/2"/>
</dbReference>
<keyword evidence="2 7" id="KW-0812">Transmembrane</keyword>
<evidence type="ECO:0000256" key="7">
    <source>
        <dbReference type="SAM" id="Phobius"/>
    </source>
</evidence>
<dbReference type="EMBL" id="AMZH03025264">
    <property type="protein sequence ID" value="RRT35279.1"/>
    <property type="molecule type" value="Genomic_DNA"/>
</dbReference>
<feature type="region of interest" description="Disordered" evidence="6">
    <location>
        <begin position="137"/>
        <end position="156"/>
    </location>
</feature>
<evidence type="ECO:0000256" key="6">
    <source>
        <dbReference type="SAM" id="MobiDB-lite"/>
    </source>
</evidence>
<feature type="region of interest" description="Disordered" evidence="6">
    <location>
        <begin position="199"/>
        <end position="219"/>
    </location>
</feature>
<dbReference type="PANTHER" id="PTHR15860">
    <property type="entry name" value="UNCHARACTERIZED RING FINGER-CONTAINING PROTEIN"/>
    <property type="match status" value="1"/>
</dbReference>
<accession>A0A426X735</accession>
<keyword evidence="4 7" id="KW-1133">Transmembrane helix</keyword>
<comment type="subcellular location">
    <subcellularLocation>
        <location evidence="1">Membrane</location>
        <topology evidence="1">Multi-pass membrane protein</topology>
    </subcellularLocation>
</comment>
<dbReference type="GO" id="GO:0061630">
    <property type="term" value="F:ubiquitin protein ligase activity"/>
    <property type="evidence" value="ECO:0007669"/>
    <property type="project" value="InterPro"/>
</dbReference>